<dbReference type="InterPro" id="IPR036390">
    <property type="entry name" value="WH_DNA-bd_sf"/>
</dbReference>
<keyword evidence="4 7" id="KW-0520">NAD</keyword>
<dbReference type="PANTHER" id="PTHR35786:SF1">
    <property type="entry name" value="REDOX-SENSING TRANSCRIPTIONAL REPRESSOR REX 1"/>
    <property type="match status" value="1"/>
</dbReference>
<dbReference type="SUPFAM" id="SSF46785">
    <property type="entry name" value="Winged helix' DNA-binding domain"/>
    <property type="match status" value="1"/>
</dbReference>
<evidence type="ECO:0000256" key="4">
    <source>
        <dbReference type="ARBA" id="ARBA00023027"/>
    </source>
</evidence>
<keyword evidence="10" id="KW-1185">Reference proteome</keyword>
<gene>
    <name evidence="7" type="primary">rex</name>
    <name evidence="9" type="ORF">JIN83_04760</name>
</gene>
<dbReference type="PANTHER" id="PTHR35786">
    <property type="entry name" value="REDOX-SENSING TRANSCRIPTIONAL REPRESSOR REX"/>
    <property type="match status" value="1"/>
</dbReference>
<dbReference type="InterPro" id="IPR036291">
    <property type="entry name" value="NAD(P)-bd_dom_sf"/>
</dbReference>
<dbReference type="NCBIfam" id="NF003989">
    <property type="entry name" value="PRK05472.1-3"/>
    <property type="match status" value="1"/>
</dbReference>
<dbReference type="InterPro" id="IPR003781">
    <property type="entry name" value="CoA-bd"/>
</dbReference>
<dbReference type="NCBIfam" id="NF003995">
    <property type="entry name" value="PRK05472.2-4"/>
    <property type="match status" value="1"/>
</dbReference>
<dbReference type="SMART" id="SM00881">
    <property type="entry name" value="CoA_binding"/>
    <property type="match status" value="1"/>
</dbReference>
<keyword evidence="1 7" id="KW-0963">Cytoplasm</keyword>
<dbReference type="RefSeq" id="WP_309488859.1">
    <property type="nucleotide sequence ID" value="NZ_JAENIG010000002.1"/>
</dbReference>
<dbReference type="NCBIfam" id="NF003996">
    <property type="entry name" value="PRK05472.2-5"/>
    <property type="match status" value="1"/>
</dbReference>
<keyword evidence="5 7" id="KW-0238">DNA-binding</keyword>
<evidence type="ECO:0000313" key="10">
    <source>
        <dbReference type="Proteomes" id="UP000634206"/>
    </source>
</evidence>
<dbReference type="HAMAP" id="MF_01131">
    <property type="entry name" value="Rex"/>
    <property type="match status" value="1"/>
</dbReference>
<evidence type="ECO:0000259" key="8">
    <source>
        <dbReference type="SMART" id="SM00881"/>
    </source>
</evidence>
<comment type="caution">
    <text evidence="9">The sequence shown here is derived from an EMBL/GenBank/DDBJ whole genome shotgun (WGS) entry which is preliminary data.</text>
</comment>
<evidence type="ECO:0000256" key="5">
    <source>
        <dbReference type="ARBA" id="ARBA00023125"/>
    </source>
</evidence>
<proteinExistence type="inferred from homology"/>
<dbReference type="InterPro" id="IPR009718">
    <property type="entry name" value="Rex_DNA-bd_C_dom"/>
</dbReference>
<evidence type="ECO:0000256" key="7">
    <source>
        <dbReference type="HAMAP-Rule" id="MF_01131"/>
    </source>
</evidence>
<dbReference type="Proteomes" id="UP000634206">
    <property type="component" value="Unassembled WGS sequence"/>
</dbReference>
<dbReference type="InterPro" id="IPR036388">
    <property type="entry name" value="WH-like_DNA-bd_sf"/>
</dbReference>
<dbReference type="NCBIfam" id="NF003994">
    <property type="entry name" value="PRK05472.2-3"/>
    <property type="match status" value="1"/>
</dbReference>
<comment type="function">
    <text evidence="7">Modulates transcription in response to changes in cellular NADH/NAD(+) redox state.</text>
</comment>
<dbReference type="AlphaFoldDB" id="A0AAE2SA39"/>
<keyword evidence="2 7" id="KW-0678">Repressor</keyword>
<evidence type="ECO:0000256" key="2">
    <source>
        <dbReference type="ARBA" id="ARBA00022491"/>
    </source>
</evidence>
<evidence type="ECO:0000256" key="3">
    <source>
        <dbReference type="ARBA" id="ARBA00023015"/>
    </source>
</evidence>
<dbReference type="GO" id="GO:0003700">
    <property type="term" value="F:DNA-binding transcription factor activity"/>
    <property type="evidence" value="ECO:0007669"/>
    <property type="project" value="UniProtKB-UniRule"/>
</dbReference>
<protein>
    <recommendedName>
        <fullName evidence="7">Redox-sensing transcriptional repressor Rex</fullName>
    </recommendedName>
</protein>
<feature type="DNA-binding region" description="H-T-H motif" evidence="7">
    <location>
        <begin position="16"/>
        <end position="55"/>
    </location>
</feature>
<dbReference type="GO" id="GO:0051775">
    <property type="term" value="P:response to redox state"/>
    <property type="evidence" value="ECO:0007669"/>
    <property type="project" value="InterPro"/>
</dbReference>
<dbReference type="InterPro" id="IPR058236">
    <property type="entry name" value="Rex_actinobacterial-type"/>
</dbReference>
<keyword evidence="3 7" id="KW-0805">Transcription regulation</keyword>
<organism evidence="9 10">
    <name type="scientific">Oceaniferula flava</name>
    <dbReference type="NCBI Taxonomy" id="2800421"/>
    <lineage>
        <taxon>Bacteria</taxon>
        <taxon>Pseudomonadati</taxon>
        <taxon>Verrucomicrobiota</taxon>
        <taxon>Verrucomicrobiia</taxon>
        <taxon>Verrucomicrobiales</taxon>
        <taxon>Verrucomicrobiaceae</taxon>
        <taxon>Oceaniferula</taxon>
    </lineage>
</organism>
<dbReference type="EMBL" id="JAENIG010000002">
    <property type="protein sequence ID" value="MBK1854255.1"/>
    <property type="molecule type" value="Genomic_DNA"/>
</dbReference>
<dbReference type="Pfam" id="PF06971">
    <property type="entry name" value="Put_DNA-bind_N"/>
    <property type="match status" value="1"/>
</dbReference>
<dbReference type="InterPro" id="IPR022876">
    <property type="entry name" value="Tscrpt_rep_Rex"/>
</dbReference>
<dbReference type="GO" id="GO:0003677">
    <property type="term" value="F:DNA binding"/>
    <property type="evidence" value="ECO:0007669"/>
    <property type="project" value="UniProtKB-UniRule"/>
</dbReference>
<evidence type="ECO:0000256" key="6">
    <source>
        <dbReference type="ARBA" id="ARBA00023163"/>
    </source>
</evidence>
<comment type="similarity">
    <text evidence="7">Belongs to the transcriptional regulatory Rex family.</text>
</comment>
<dbReference type="GO" id="GO:0005737">
    <property type="term" value="C:cytoplasm"/>
    <property type="evidence" value="ECO:0007669"/>
    <property type="project" value="UniProtKB-SubCell"/>
</dbReference>
<dbReference type="NCBIfam" id="NF003993">
    <property type="entry name" value="PRK05472.2-2"/>
    <property type="match status" value="1"/>
</dbReference>
<dbReference type="Gene3D" id="1.10.10.10">
    <property type="entry name" value="Winged helix-like DNA-binding domain superfamily/Winged helix DNA-binding domain"/>
    <property type="match status" value="1"/>
</dbReference>
<dbReference type="GO" id="GO:0045892">
    <property type="term" value="P:negative regulation of DNA-templated transcription"/>
    <property type="evidence" value="ECO:0007669"/>
    <property type="project" value="InterPro"/>
</dbReference>
<name>A0AAE2SA39_9BACT</name>
<reference evidence="9" key="1">
    <citation type="submission" date="2021-01" db="EMBL/GenBank/DDBJ databases">
        <title>Modified the classification status of verrucomicrobia.</title>
        <authorList>
            <person name="Feng X."/>
        </authorList>
    </citation>
    <scope>NUCLEOTIDE SEQUENCE</scope>
    <source>
        <strain evidence="9">5K15</strain>
    </source>
</reference>
<accession>A0AAE2SA39</accession>
<dbReference type="Gene3D" id="3.40.50.720">
    <property type="entry name" value="NAD(P)-binding Rossmann-like Domain"/>
    <property type="match status" value="1"/>
</dbReference>
<dbReference type="Pfam" id="PF02629">
    <property type="entry name" value="CoA_binding"/>
    <property type="match status" value="1"/>
</dbReference>
<comment type="subcellular location">
    <subcellularLocation>
        <location evidence="7">Cytoplasm</location>
    </subcellularLocation>
</comment>
<evidence type="ECO:0000313" key="9">
    <source>
        <dbReference type="EMBL" id="MBK1854255.1"/>
    </source>
</evidence>
<sequence length="207" mass="22563">MERLEIPQKSIYRISLYSRCLERLEANGHEMVSSAALAAAAGVKSSQLRRDLAYFGAFGTRGRGYPVQALRLAIHEGLGRAKLQPVIMVGAGNLGRALLRYDGFKKEGYDILAAFDSDSEKLSEKSIPVPLFPSEEIASFARQHHVKMAILCVPAAHAQEAVNVLVEAGIQGVLNFSPAVLQVPADVTVNNVDLALELENLSYFVRK</sequence>
<feature type="domain" description="CoA-binding" evidence="8">
    <location>
        <begin position="79"/>
        <end position="180"/>
    </location>
</feature>
<comment type="subunit">
    <text evidence="7">Homodimer.</text>
</comment>
<dbReference type="SUPFAM" id="SSF51735">
    <property type="entry name" value="NAD(P)-binding Rossmann-fold domains"/>
    <property type="match status" value="1"/>
</dbReference>
<feature type="binding site" evidence="7">
    <location>
        <begin position="90"/>
        <end position="95"/>
    </location>
    <ligand>
        <name>NAD(+)</name>
        <dbReference type="ChEBI" id="CHEBI:57540"/>
    </ligand>
</feature>
<keyword evidence="6 7" id="KW-0804">Transcription</keyword>
<evidence type="ECO:0000256" key="1">
    <source>
        <dbReference type="ARBA" id="ARBA00022490"/>
    </source>
</evidence>